<accession>A0A0R2HEZ0</accession>
<dbReference type="PANTHER" id="PTHR46517:SF1">
    <property type="entry name" value="FRUCTOSE-2,6-BISPHOSPHATASE TIGAR"/>
    <property type="match status" value="1"/>
</dbReference>
<dbReference type="AlphaFoldDB" id="A0A0R2HEZ0"/>
<sequence length="221" mass="25312">MKTFEVYFVRHGQTFFNRYNRMQGWSDSPLTKKGWHDAEVAGQRLANVPFTAAYSSDTTRAFNTANTIVHSNKSPGLTVKQLAEFREEFYGYFEGADSAQTWFQVLQPISSVRTFHEFLIDHDISESKNAVKAADPFHEAEDHQDFWQRLDKGFNYLIDHSQDRDKILVVSHGTTIRSIVGRYAPDMDITTSPSNGSVTKLTIQDSQISVNYFNQIDKLIN</sequence>
<evidence type="ECO:0000256" key="1">
    <source>
        <dbReference type="ARBA" id="ARBA00022801"/>
    </source>
</evidence>
<dbReference type="PANTHER" id="PTHR46517">
    <property type="entry name" value="FRUCTOSE-2,6-BISPHOSPHATASE TIGAR"/>
    <property type="match status" value="1"/>
</dbReference>
<keyword evidence="6" id="KW-1185">Reference proteome</keyword>
<dbReference type="GO" id="GO:0043456">
    <property type="term" value="P:regulation of pentose-phosphate shunt"/>
    <property type="evidence" value="ECO:0007669"/>
    <property type="project" value="TreeGrafter"/>
</dbReference>
<feature type="active site" description="Proton donor/acceptor" evidence="2">
    <location>
        <position position="87"/>
    </location>
</feature>
<dbReference type="SUPFAM" id="SSF53254">
    <property type="entry name" value="Phosphoglycerate mutase-like"/>
    <property type="match status" value="1"/>
</dbReference>
<dbReference type="CDD" id="cd07067">
    <property type="entry name" value="HP_PGM_like"/>
    <property type="match status" value="1"/>
</dbReference>
<feature type="active site" description="Tele-phosphohistidine intermediate" evidence="2">
    <location>
        <position position="11"/>
    </location>
</feature>
<dbReference type="EMBL" id="CP012288">
    <property type="protein sequence ID" value="AMV66485.1"/>
    <property type="molecule type" value="Genomic_DNA"/>
</dbReference>
<feature type="binding site" evidence="3">
    <location>
        <position position="60"/>
    </location>
    <ligand>
        <name>substrate</name>
    </ligand>
</feature>
<evidence type="ECO:0000313" key="7">
    <source>
        <dbReference type="Proteomes" id="UP000076405"/>
    </source>
</evidence>
<organism evidence="4 7">
    <name type="scientific">Pediococcus damnosus</name>
    <dbReference type="NCBI Taxonomy" id="51663"/>
    <lineage>
        <taxon>Bacteria</taxon>
        <taxon>Bacillati</taxon>
        <taxon>Bacillota</taxon>
        <taxon>Bacilli</taxon>
        <taxon>Lactobacillales</taxon>
        <taxon>Lactobacillaceae</taxon>
        <taxon>Pediococcus</taxon>
    </lineage>
</organism>
<feature type="binding site" evidence="3">
    <location>
        <begin position="10"/>
        <end position="17"/>
    </location>
    <ligand>
        <name>substrate</name>
    </ligand>
</feature>
<dbReference type="RefSeq" id="WP_046872355.1">
    <property type="nucleotide sequence ID" value="NZ_BAAAXI010000011.1"/>
</dbReference>
<dbReference type="Gene3D" id="3.40.50.1240">
    <property type="entry name" value="Phosphoglycerate mutase-like"/>
    <property type="match status" value="1"/>
</dbReference>
<gene>
    <name evidence="4" type="ORF">ADU70_2109</name>
    <name evidence="5" type="ORF">ADU72_0540</name>
</gene>
<feature type="binding site" evidence="3">
    <location>
        <begin position="87"/>
        <end position="90"/>
    </location>
    <ligand>
        <name>substrate</name>
    </ligand>
</feature>
<dbReference type="KEGG" id="pdm:ADU72_0540"/>
<dbReference type="InterPro" id="IPR029033">
    <property type="entry name" value="His_PPase_superfam"/>
</dbReference>
<evidence type="ECO:0000313" key="5">
    <source>
        <dbReference type="EMBL" id="AMV66485.1"/>
    </source>
</evidence>
<evidence type="ECO:0000256" key="2">
    <source>
        <dbReference type="PIRSR" id="PIRSR613078-1"/>
    </source>
</evidence>
<evidence type="ECO:0000313" key="4">
    <source>
        <dbReference type="EMBL" id="AMV63575.1"/>
    </source>
</evidence>
<proteinExistence type="predicted"/>
<evidence type="ECO:0000313" key="6">
    <source>
        <dbReference type="Proteomes" id="UP000076244"/>
    </source>
</evidence>
<dbReference type="GO" id="GO:0005829">
    <property type="term" value="C:cytosol"/>
    <property type="evidence" value="ECO:0007669"/>
    <property type="project" value="TreeGrafter"/>
</dbReference>
<dbReference type="OrthoDB" id="4131070at2"/>
<protein>
    <submittedName>
        <fullName evidence="4">Putative, related to broad specificity phosphatase</fullName>
    </submittedName>
</protein>
<dbReference type="EMBL" id="CP012275">
    <property type="protein sequence ID" value="AMV63575.1"/>
    <property type="molecule type" value="Genomic_DNA"/>
</dbReference>
<dbReference type="SMART" id="SM00855">
    <property type="entry name" value="PGAM"/>
    <property type="match status" value="1"/>
</dbReference>
<evidence type="ECO:0000256" key="3">
    <source>
        <dbReference type="PIRSR" id="PIRSR613078-2"/>
    </source>
</evidence>
<dbReference type="Proteomes" id="UP000076244">
    <property type="component" value="Chromosome"/>
</dbReference>
<reference evidence="6 7" key="1">
    <citation type="journal article" date="2016" name="PLoS ONE">
        <title>The Identification of Novel Diagnostic Marker Genes for the Detection of Beer Spoiling Pediococcus damnosus Strains Using the BlAst Diagnostic Gene findEr.</title>
        <authorList>
            <person name="Behr J."/>
            <person name="Geissler A.J."/>
            <person name="Schmid J."/>
            <person name="Zehe A."/>
            <person name="Vogel R.F."/>
        </authorList>
    </citation>
    <scope>NUCLEOTIDE SEQUENCE [LARGE SCALE GENOMIC DNA]</scope>
    <source>
        <strain evidence="4 7">TMW 2.1533</strain>
        <strain evidence="5 6">TMW 2.1535</strain>
    </source>
</reference>
<dbReference type="GO" id="GO:0004331">
    <property type="term" value="F:fructose-2,6-bisphosphate 2-phosphatase activity"/>
    <property type="evidence" value="ECO:0007669"/>
    <property type="project" value="TreeGrafter"/>
</dbReference>
<keyword evidence="1" id="KW-0378">Hydrolase</keyword>
<name>A0A0R2HEZ0_9LACO</name>
<dbReference type="InterPro" id="IPR051695">
    <property type="entry name" value="Phosphoglycerate_Mutase"/>
</dbReference>
<dbReference type="GO" id="GO:0045820">
    <property type="term" value="P:negative regulation of glycolytic process"/>
    <property type="evidence" value="ECO:0007669"/>
    <property type="project" value="TreeGrafter"/>
</dbReference>
<dbReference type="Pfam" id="PF00300">
    <property type="entry name" value="His_Phos_1"/>
    <property type="match status" value="1"/>
</dbReference>
<dbReference type="Proteomes" id="UP000076405">
    <property type="component" value="Chromosome"/>
</dbReference>
<dbReference type="InterPro" id="IPR013078">
    <property type="entry name" value="His_Pase_superF_clade-1"/>
</dbReference>